<keyword evidence="2" id="KW-1185">Reference proteome</keyword>
<organism evidence="1">
    <name type="scientific">Mucor ambiguus</name>
    <dbReference type="NCBI Taxonomy" id="91626"/>
    <lineage>
        <taxon>Eukaryota</taxon>
        <taxon>Fungi</taxon>
        <taxon>Fungi incertae sedis</taxon>
        <taxon>Mucoromycota</taxon>
        <taxon>Mucoromycotina</taxon>
        <taxon>Mucoromycetes</taxon>
        <taxon>Mucorales</taxon>
        <taxon>Mucorineae</taxon>
        <taxon>Mucoraceae</taxon>
        <taxon>Mucor</taxon>
    </lineage>
</organism>
<dbReference type="AlphaFoldDB" id="A0A0C9LYD7"/>
<accession>A0A0C9LYD7</accession>
<evidence type="ECO:0000313" key="1">
    <source>
        <dbReference type="EMBL" id="GAN10970.1"/>
    </source>
</evidence>
<name>A0A0C9LYD7_9FUNG</name>
<sequence>MPGPLIQHSDPKVPEFLNISHTLRIQHKLLVRLSRNDENTTLLRPDAATVAIPQKEKATTLGYVEVNAPGFESNPE</sequence>
<dbReference type="Proteomes" id="UP000053815">
    <property type="component" value="Unassembled WGS sequence"/>
</dbReference>
<proteinExistence type="predicted"/>
<dbReference type="OrthoDB" id="2266852at2759"/>
<gene>
    <name evidence="1" type="ORF">MAM1_0440c10520</name>
</gene>
<dbReference type="EMBL" id="DF836729">
    <property type="protein sequence ID" value="GAN10970.1"/>
    <property type="molecule type" value="Genomic_DNA"/>
</dbReference>
<reference evidence="1" key="1">
    <citation type="submission" date="2014-09" db="EMBL/GenBank/DDBJ databases">
        <title>Draft genome sequence of an oleaginous Mucoromycotina fungus Mucor ambiguus NBRC6742.</title>
        <authorList>
            <person name="Takeda I."/>
            <person name="Yamane N."/>
            <person name="Morita T."/>
            <person name="Tamano K."/>
            <person name="Machida M."/>
            <person name="Baker S."/>
            <person name="Koike H."/>
        </authorList>
    </citation>
    <scope>NUCLEOTIDE SEQUENCE</scope>
    <source>
        <strain evidence="1">NBRC 6742</strain>
    </source>
</reference>
<protein>
    <submittedName>
        <fullName evidence="1">Uncharacterized protein</fullName>
    </submittedName>
</protein>
<evidence type="ECO:0000313" key="2">
    <source>
        <dbReference type="Proteomes" id="UP000053815"/>
    </source>
</evidence>